<feature type="domain" description="Sugar phosphate transporter" evidence="7">
    <location>
        <begin position="165"/>
        <end position="402"/>
    </location>
</feature>
<dbReference type="Proteomes" id="UP000224006">
    <property type="component" value="Unassembled WGS sequence"/>
</dbReference>
<dbReference type="STRING" id="94643.A0A2A9M0L0"/>
<evidence type="ECO:0000256" key="6">
    <source>
        <dbReference type="SAM" id="Phobius"/>
    </source>
</evidence>
<dbReference type="AlphaFoldDB" id="A0A2A9M0L0"/>
<evidence type="ECO:0000313" key="8">
    <source>
        <dbReference type="EMBL" id="PFH31505.1"/>
    </source>
</evidence>
<feature type="transmembrane region" description="Helical" evidence="6">
    <location>
        <begin position="79"/>
        <end position="101"/>
    </location>
</feature>
<dbReference type="GeneID" id="40307992"/>
<feature type="transmembrane region" description="Helical" evidence="6">
    <location>
        <begin position="307"/>
        <end position="326"/>
    </location>
</feature>
<keyword evidence="4 6" id="KW-0472">Membrane</keyword>
<feature type="transmembrane region" description="Helical" evidence="6">
    <location>
        <begin position="51"/>
        <end position="72"/>
    </location>
</feature>
<dbReference type="InterPro" id="IPR004853">
    <property type="entry name" value="Sugar_P_trans_dom"/>
</dbReference>
<organism evidence="8 9">
    <name type="scientific">Besnoitia besnoiti</name>
    <name type="common">Apicomplexan protozoan</name>
    <dbReference type="NCBI Taxonomy" id="94643"/>
    <lineage>
        <taxon>Eukaryota</taxon>
        <taxon>Sar</taxon>
        <taxon>Alveolata</taxon>
        <taxon>Apicomplexa</taxon>
        <taxon>Conoidasida</taxon>
        <taxon>Coccidia</taxon>
        <taxon>Eucoccidiorida</taxon>
        <taxon>Eimeriorina</taxon>
        <taxon>Sarcocystidae</taxon>
        <taxon>Besnoitia</taxon>
    </lineage>
</organism>
<dbReference type="KEGG" id="bbes:BESB_029400"/>
<keyword evidence="9" id="KW-1185">Reference proteome</keyword>
<name>A0A2A9M0L0_BESBE</name>
<evidence type="ECO:0000256" key="4">
    <source>
        <dbReference type="ARBA" id="ARBA00023136"/>
    </source>
</evidence>
<dbReference type="VEuPathDB" id="ToxoDB:BESB_029400"/>
<feature type="compositionally biased region" description="Low complexity" evidence="5">
    <location>
        <begin position="468"/>
        <end position="483"/>
    </location>
</feature>
<evidence type="ECO:0000256" key="1">
    <source>
        <dbReference type="ARBA" id="ARBA00004141"/>
    </source>
</evidence>
<reference evidence="8 9" key="1">
    <citation type="submission" date="2017-09" db="EMBL/GenBank/DDBJ databases">
        <title>Genome sequencing of Besnoitia besnoiti strain Bb-Ger1.</title>
        <authorList>
            <person name="Schares G."/>
            <person name="Venepally P."/>
            <person name="Lorenzi H.A."/>
        </authorList>
    </citation>
    <scope>NUCLEOTIDE SEQUENCE [LARGE SCALE GENOMIC DNA]</scope>
    <source>
        <strain evidence="8 9">Bb-Ger1</strain>
    </source>
</reference>
<accession>A0A2A9M0L0</accession>
<proteinExistence type="predicted"/>
<dbReference type="RefSeq" id="XP_029215514.1">
    <property type="nucleotide sequence ID" value="XM_029361614.1"/>
</dbReference>
<evidence type="ECO:0000256" key="5">
    <source>
        <dbReference type="SAM" id="MobiDB-lite"/>
    </source>
</evidence>
<evidence type="ECO:0000259" key="7">
    <source>
        <dbReference type="Pfam" id="PF03151"/>
    </source>
</evidence>
<feature type="transmembrane region" description="Helical" evidence="6">
    <location>
        <begin position="281"/>
        <end position="301"/>
    </location>
</feature>
<evidence type="ECO:0000313" key="9">
    <source>
        <dbReference type="Proteomes" id="UP000224006"/>
    </source>
</evidence>
<dbReference type="InterPro" id="IPR050186">
    <property type="entry name" value="TPT_transporter"/>
</dbReference>
<dbReference type="Pfam" id="PF03151">
    <property type="entry name" value="TPT"/>
    <property type="match status" value="1"/>
</dbReference>
<dbReference type="PANTHER" id="PTHR11132">
    <property type="entry name" value="SOLUTE CARRIER FAMILY 35"/>
    <property type="match status" value="1"/>
</dbReference>
<comment type="subcellular location">
    <subcellularLocation>
        <location evidence="1">Membrane</location>
        <topology evidence="1">Multi-pass membrane protein</topology>
    </subcellularLocation>
</comment>
<comment type="caution">
    <text evidence="8">The sequence shown here is derived from an EMBL/GenBank/DDBJ whole genome shotgun (WGS) entry which is preliminary data.</text>
</comment>
<feature type="transmembrane region" description="Helical" evidence="6">
    <location>
        <begin position="363"/>
        <end position="384"/>
    </location>
</feature>
<dbReference type="EMBL" id="NWUJ01000015">
    <property type="protein sequence ID" value="PFH31505.1"/>
    <property type="molecule type" value="Genomic_DNA"/>
</dbReference>
<protein>
    <recommendedName>
        <fullName evidence="7">Sugar phosphate transporter domain-containing protein</fullName>
    </recommendedName>
</protein>
<sequence>MKRAAASRETVSLSAASAALSPPPSRGRGISQESSFGRVFRALLPDISPTTVTCFCACAVYFFASLATVFLNRMLVADLFPFPVTLSWFQQLIGVLLYMFLSAFGRATRAAALHEEEARNASCPSQLASPSLARQPSLFLRRTLTASLRSPAAASVATFFPPVSVTLRTLRRVLPLSLAFVGMIGFSNTCLKHVQLSTYQVARSLTLLFNMVLQRLLLGMHVSLGAVLSCGVVCLGFTIGSLDGSTLSLAGALTGATSSLFQAVYTVYIRKTLDSLGGAHAAVMLYNMLNAVSLFPPLIWFSGELRGLAEASFFAGDGAALAHGGAAAFWKCLWIFILATVSGVVALFLSMSSFWIVGLTSPLAFNVLGYVKACVQTCLGFVVFHEKITPEAVAGVALTLSGSREPLGLKPQPRTSAPWGVSAGNGRTRAPAELLGATGSESHGTSGAWWRTSATDRKGTNGKGGGAEAPAELQAALAAWRRP</sequence>
<evidence type="ECO:0000256" key="3">
    <source>
        <dbReference type="ARBA" id="ARBA00022989"/>
    </source>
</evidence>
<gene>
    <name evidence="8" type="ORF">BESB_029400</name>
</gene>
<evidence type="ECO:0000256" key="2">
    <source>
        <dbReference type="ARBA" id="ARBA00022692"/>
    </source>
</evidence>
<keyword evidence="2 6" id="KW-0812">Transmembrane</keyword>
<feature type="transmembrane region" description="Helical" evidence="6">
    <location>
        <begin position="212"/>
        <end position="240"/>
    </location>
</feature>
<dbReference type="OrthoDB" id="5547497at2759"/>
<feature type="transmembrane region" description="Helical" evidence="6">
    <location>
        <begin position="246"/>
        <end position="269"/>
    </location>
</feature>
<dbReference type="GO" id="GO:0016020">
    <property type="term" value="C:membrane"/>
    <property type="evidence" value="ECO:0007669"/>
    <property type="project" value="UniProtKB-SubCell"/>
</dbReference>
<feature type="transmembrane region" description="Helical" evidence="6">
    <location>
        <begin position="173"/>
        <end position="191"/>
    </location>
</feature>
<feature type="transmembrane region" description="Helical" evidence="6">
    <location>
        <begin position="333"/>
        <end position="357"/>
    </location>
</feature>
<feature type="region of interest" description="Disordered" evidence="5">
    <location>
        <begin position="437"/>
        <end position="483"/>
    </location>
</feature>
<keyword evidence="3 6" id="KW-1133">Transmembrane helix</keyword>